<dbReference type="NCBIfam" id="TIGR02937">
    <property type="entry name" value="sigma70-ECF"/>
    <property type="match status" value="1"/>
</dbReference>
<comment type="caution">
    <text evidence="7">The sequence shown here is derived from an EMBL/GenBank/DDBJ whole genome shotgun (WGS) entry which is preliminary data.</text>
</comment>
<dbReference type="SUPFAM" id="SSF88659">
    <property type="entry name" value="Sigma3 and sigma4 domains of RNA polymerase sigma factors"/>
    <property type="match status" value="1"/>
</dbReference>
<dbReference type="InterPro" id="IPR014284">
    <property type="entry name" value="RNA_pol_sigma-70_dom"/>
</dbReference>
<keyword evidence="3" id="KW-0731">Sigma factor</keyword>
<dbReference type="InterPro" id="IPR013325">
    <property type="entry name" value="RNA_pol_sigma_r2"/>
</dbReference>
<evidence type="ECO:0000313" key="7">
    <source>
        <dbReference type="EMBL" id="GAA0428378.1"/>
    </source>
</evidence>
<dbReference type="PANTHER" id="PTHR43133">
    <property type="entry name" value="RNA POLYMERASE ECF-TYPE SIGMA FACTO"/>
    <property type="match status" value="1"/>
</dbReference>
<keyword evidence="4" id="KW-0238">DNA-binding</keyword>
<evidence type="ECO:0000256" key="3">
    <source>
        <dbReference type="ARBA" id="ARBA00023082"/>
    </source>
</evidence>
<dbReference type="Proteomes" id="UP001501459">
    <property type="component" value="Unassembled WGS sequence"/>
</dbReference>
<organism evidence="7 8">
    <name type="scientific">Lentibacillus halophilus</name>
    <dbReference type="NCBI Taxonomy" id="295065"/>
    <lineage>
        <taxon>Bacteria</taxon>
        <taxon>Bacillati</taxon>
        <taxon>Bacillota</taxon>
        <taxon>Bacilli</taxon>
        <taxon>Bacillales</taxon>
        <taxon>Bacillaceae</taxon>
        <taxon>Lentibacillus</taxon>
    </lineage>
</organism>
<evidence type="ECO:0000313" key="8">
    <source>
        <dbReference type="Proteomes" id="UP001501459"/>
    </source>
</evidence>
<comment type="similarity">
    <text evidence="1">Belongs to the sigma-70 factor family. ECF subfamily.</text>
</comment>
<dbReference type="Gene3D" id="1.10.1740.10">
    <property type="match status" value="1"/>
</dbReference>
<keyword evidence="2" id="KW-0805">Transcription regulation</keyword>
<dbReference type="InterPro" id="IPR007627">
    <property type="entry name" value="RNA_pol_sigma70_r2"/>
</dbReference>
<dbReference type="EMBL" id="BAAADM010000002">
    <property type="protein sequence ID" value="GAA0428378.1"/>
    <property type="molecule type" value="Genomic_DNA"/>
</dbReference>
<reference evidence="8" key="1">
    <citation type="journal article" date="2019" name="Int. J. Syst. Evol. Microbiol.">
        <title>The Global Catalogue of Microorganisms (GCM) 10K type strain sequencing project: providing services to taxonomists for standard genome sequencing and annotation.</title>
        <authorList>
            <consortium name="The Broad Institute Genomics Platform"/>
            <consortium name="The Broad Institute Genome Sequencing Center for Infectious Disease"/>
            <person name="Wu L."/>
            <person name="Ma J."/>
        </authorList>
    </citation>
    <scope>NUCLEOTIDE SEQUENCE [LARGE SCALE GENOMIC DNA]</scope>
    <source>
        <strain evidence="8">JCM 12149</strain>
    </source>
</reference>
<keyword evidence="5" id="KW-0804">Transcription</keyword>
<evidence type="ECO:0000256" key="5">
    <source>
        <dbReference type="ARBA" id="ARBA00023163"/>
    </source>
</evidence>
<dbReference type="PANTHER" id="PTHR43133:SF8">
    <property type="entry name" value="RNA POLYMERASE SIGMA FACTOR HI_1459-RELATED"/>
    <property type="match status" value="1"/>
</dbReference>
<accession>A0ABP3IUV7</accession>
<dbReference type="Pfam" id="PF04542">
    <property type="entry name" value="Sigma70_r2"/>
    <property type="match status" value="1"/>
</dbReference>
<keyword evidence="8" id="KW-1185">Reference proteome</keyword>
<dbReference type="InterPro" id="IPR013324">
    <property type="entry name" value="RNA_pol_sigma_r3/r4-like"/>
</dbReference>
<sequence length="193" mass="23190">MNQKPTFDDIFKQNERRIHYQIHKMNIRDPHQEFFQEGLVALWNAYETYQPDKGSMATYFNYMIRNRLIDRMRRDNRRDEIKKLAAHEQQTQYTDGNYHRGTEGARPITANSPLPLDDSNLWKNLQSQLTDKQWKWVNYAIIQEMPYKKIAELEHTTVDAVKNWGRQVKKKLNNPYFHEMLSLDEINMSSSVH</sequence>
<proteinExistence type="inferred from homology"/>
<feature type="domain" description="RNA polymerase sigma-70 region 2" evidence="6">
    <location>
        <begin position="11"/>
        <end position="77"/>
    </location>
</feature>
<evidence type="ECO:0000256" key="2">
    <source>
        <dbReference type="ARBA" id="ARBA00023015"/>
    </source>
</evidence>
<protein>
    <recommendedName>
        <fullName evidence="6">RNA polymerase sigma-70 region 2 domain-containing protein</fullName>
    </recommendedName>
</protein>
<name>A0ABP3IUV7_9BACI</name>
<gene>
    <name evidence="7" type="ORF">GCM10008983_00830</name>
</gene>
<dbReference type="InterPro" id="IPR039425">
    <property type="entry name" value="RNA_pol_sigma-70-like"/>
</dbReference>
<evidence type="ECO:0000256" key="1">
    <source>
        <dbReference type="ARBA" id="ARBA00010641"/>
    </source>
</evidence>
<evidence type="ECO:0000259" key="6">
    <source>
        <dbReference type="Pfam" id="PF04542"/>
    </source>
</evidence>
<dbReference type="SUPFAM" id="SSF88946">
    <property type="entry name" value="Sigma2 domain of RNA polymerase sigma factors"/>
    <property type="match status" value="1"/>
</dbReference>
<dbReference type="RefSeq" id="WP_343750428.1">
    <property type="nucleotide sequence ID" value="NZ_BAAADM010000002.1"/>
</dbReference>
<evidence type="ECO:0000256" key="4">
    <source>
        <dbReference type="ARBA" id="ARBA00023125"/>
    </source>
</evidence>